<name>A0A917IEJ9_9MICO</name>
<dbReference type="Pfam" id="PF18042">
    <property type="entry name" value="ORF_12_N"/>
    <property type="match status" value="1"/>
</dbReference>
<dbReference type="Proteomes" id="UP000657592">
    <property type="component" value="Unassembled WGS sequence"/>
</dbReference>
<proteinExistence type="predicted"/>
<dbReference type="AlphaFoldDB" id="A0A917IEJ9"/>
<feature type="chain" id="PRO_5039183138" description="ORF 12 gene product N-terminal domain-containing protein" evidence="1">
    <location>
        <begin position="29"/>
        <end position="151"/>
    </location>
</feature>
<dbReference type="Gene3D" id="3.10.450.280">
    <property type="match status" value="1"/>
</dbReference>
<evidence type="ECO:0000259" key="2">
    <source>
        <dbReference type="Pfam" id="PF18042"/>
    </source>
</evidence>
<protein>
    <recommendedName>
        <fullName evidence="2">ORF 12 gene product N-terminal domain-containing protein</fullName>
    </recommendedName>
</protein>
<reference evidence="3" key="1">
    <citation type="journal article" date="2014" name="Int. J. Syst. Evol. Microbiol.">
        <title>Complete genome sequence of Corynebacterium casei LMG S-19264T (=DSM 44701T), isolated from a smear-ripened cheese.</title>
        <authorList>
            <consortium name="US DOE Joint Genome Institute (JGI-PGF)"/>
            <person name="Walter F."/>
            <person name="Albersmeier A."/>
            <person name="Kalinowski J."/>
            <person name="Ruckert C."/>
        </authorList>
    </citation>
    <scope>NUCLEOTIDE SEQUENCE</scope>
    <source>
        <strain evidence="3">CGMCC 1.15794</strain>
    </source>
</reference>
<dbReference type="RefSeq" id="WP_188756198.1">
    <property type="nucleotide sequence ID" value="NZ_BMJY01000008.1"/>
</dbReference>
<dbReference type="InterPro" id="IPR040846">
    <property type="entry name" value="ORF_12_N"/>
</dbReference>
<evidence type="ECO:0000256" key="1">
    <source>
        <dbReference type="SAM" id="SignalP"/>
    </source>
</evidence>
<reference evidence="3" key="2">
    <citation type="submission" date="2020-09" db="EMBL/GenBank/DDBJ databases">
        <authorList>
            <person name="Sun Q."/>
            <person name="Zhou Y."/>
        </authorList>
    </citation>
    <scope>NUCLEOTIDE SEQUENCE</scope>
    <source>
        <strain evidence="3">CGMCC 1.15794</strain>
    </source>
</reference>
<keyword evidence="4" id="KW-1185">Reference proteome</keyword>
<accession>A0A917IEJ9</accession>
<evidence type="ECO:0000313" key="3">
    <source>
        <dbReference type="EMBL" id="GGH45280.1"/>
    </source>
</evidence>
<dbReference type="PROSITE" id="PS51257">
    <property type="entry name" value="PROKAR_LIPOPROTEIN"/>
    <property type="match status" value="1"/>
</dbReference>
<evidence type="ECO:0000313" key="4">
    <source>
        <dbReference type="Proteomes" id="UP000657592"/>
    </source>
</evidence>
<organism evidence="3 4">
    <name type="scientific">Microbacterium album</name>
    <dbReference type="NCBI Taxonomy" id="2053191"/>
    <lineage>
        <taxon>Bacteria</taxon>
        <taxon>Bacillati</taxon>
        <taxon>Actinomycetota</taxon>
        <taxon>Actinomycetes</taxon>
        <taxon>Micrococcales</taxon>
        <taxon>Microbacteriaceae</taxon>
        <taxon>Microbacterium</taxon>
    </lineage>
</organism>
<dbReference type="EMBL" id="BMJY01000008">
    <property type="protein sequence ID" value="GGH45280.1"/>
    <property type="molecule type" value="Genomic_DNA"/>
</dbReference>
<comment type="caution">
    <text evidence="3">The sequence shown here is derived from an EMBL/GenBank/DDBJ whole genome shotgun (WGS) entry which is preliminary data.</text>
</comment>
<gene>
    <name evidence="3" type="ORF">GCM10010921_20560</name>
</gene>
<sequence length="151" mass="16195">MSRQWMRGRWARAVAGAGVAMLALTGCAGGDEPPARDTETAESAEIADTPVGMKTQWIIDVLEADEDTTASEWEGELHESFLAEVSAQELADLLNAQIRPARPFTITSYEGTDEQAVTSMRGTVGEPFDMSVAVDADDRIVGLFFGPASDL</sequence>
<feature type="domain" description="ORF 12 gene product N-terminal" evidence="2">
    <location>
        <begin position="46"/>
        <end position="140"/>
    </location>
</feature>
<keyword evidence="1" id="KW-0732">Signal</keyword>
<feature type="signal peptide" evidence="1">
    <location>
        <begin position="1"/>
        <end position="28"/>
    </location>
</feature>